<dbReference type="RefSeq" id="WP_147402065.1">
    <property type="nucleotide sequence ID" value="NZ_RCXZ01000072.1"/>
</dbReference>
<proteinExistence type="predicted"/>
<organism evidence="1 2">
    <name type="scientific">Bacteroides xylanisolvens</name>
    <dbReference type="NCBI Taxonomy" id="371601"/>
    <lineage>
        <taxon>Bacteria</taxon>
        <taxon>Pseudomonadati</taxon>
        <taxon>Bacteroidota</taxon>
        <taxon>Bacteroidia</taxon>
        <taxon>Bacteroidales</taxon>
        <taxon>Bacteroidaceae</taxon>
        <taxon>Bacteroides</taxon>
    </lineage>
</organism>
<sequence length="109" mass="12923">MKHLLLVVSLLICLFSCQNRNKKQVEKILNDWIGKEIVFPENLNFSIQGMDEIDFSISDSEYKVMVYVDSMGCTSCKLHLSEWERYINYVDSIYSNMIQFLFFFLIKET</sequence>
<dbReference type="EMBL" id="WDER01000089">
    <property type="protein sequence ID" value="KAB6078656.1"/>
    <property type="molecule type" value="Genomic_DNA"/>
</dbReference>
<dbReference type="Proteomes" id="UP000474077">
    <property type="component" value="Unassembled WGS sequence"/>
</dbReference>
<evidence type="ECO:0000313" key="2">
    <source>
        <dbReference type="Proteomes" id="UP000474077"/>
    </source>
</evidence>
<accession>A0A4Q5D1H4</accession>
<comment type="caution">
    <text evidence="1">The sequence shown here is derived from an EMBL/GenBank/DDBJ whole genome shotgun (WGS) entry which is preliminary data.</text>
</comment>
<dbReference type="AlphaFoldDB" id="A0A4Q5D1H4"/>
<gene>
    <name evidence="1" type="ORF">GA560_22100</name>
</gene>
<protein>
    <submittedName>
        <fullName evidence="1">Uncharacterized protein</fullName>
    </submittedName>
</protein>
<reference evidence="1 2" key="1">
    <citation type="journal article" date="2019" name="Nat. Med.">
        <title>A library of human gut bacterial isolates paired with longitudinal multiomics data enables mechanistic microbiome research.</title>
        <authorList>
            <person name="Poyet M."/>
            <person name="Groussin M."/>
            <person name="Gibbons S.M."/>
            <person name="Avila-Pacheco J."/>
            <person name="Jiang X."/>
            <person name="Kearney S.M."/>
            <person name="Perrotta A.R."/>
            <person name="Berdy B."/>
            <person name="Zhao S."/>
            <person name="Lieberman T.D."/>
            <person name="Swanson P.K."/>
            <person name="Smith M."/>
            <person name="Roesemann S."/>
            <person name="Alexander J.E."/>
            <person name="Rich S.A."/>
            <person name="Livny J."/>
            <person name="Vlamakis H."/>
            <person name="Clish C."/>
            <person name="Bullock K."/>
            <person name="Deik A."/>
            <person name="Scott J."/>
            <person name="Pierce K.A."/>
            <person name="Xavier R.J."/>
            <person name="Alm E.J."/>
        </authorList>
    </citation>
    <scope>NUCLEOTIDE SEQUENCE [LARGE SCALE GENOMIC DNA]</scope>
    <source>
        <strain evidence="1 2">BIOML-A73</strain>
    </source>
</reference>
<name>A0A4Q5D1H4_9BACE</name>
<evidence type="ECO:0000313" key="1">
    <source>
        <dbReference type="EMBL" id="KAB6078656.1"/>
    </source>
</evidence>